<dbReference type="EMBL" id="MU853338">
    <property type="protein sequence ID" value="KAK4113973.1"/>
    <property type="molecule type" value="Genomic_DNA"/>
</dbReference>
<dbReference type="AlphaFoldDB" id="A0AAN6TGG1"/>
<organism evidence="2 3">
    <name type="scientific">Canariomyces notabilis</name>
    <dbReference type="NCBI Taxonomy" id="2074819"/>
    <lineage>
        <taxon>Eukaryota</taxon>
        <taxon>Fungi</taxon>
        <taxon>Dikarya</taxon>
        <taxon>Ascomycota</taxon>
        <taxon>Pezizomycotina</taxon>
        <taxon>Sordariomycetes</taxon>
        <taxon>Sordariomycetidae</taxon>
        <taxon>Sordariales</taxon>
        <taxon>Chaetomiaceae</taxon>
        <taxon>Canariomyces</taxon>
    </lineage>
</organism>
<accession>A0AAN6TGG1</accession>
<gene>
    <name evidence="2" type="ORF">N656DRAFT_778028</name>
</gene>
<dbReference type="RefSeq" id="XP_064671543.1">
    <property type="nucleotide sequence ID" value="XM_064814929.1"/>
</dbReference>
<comment type="caution">
    <text evidence="2">The sequence shown here is derived from an EMBL/GenBank/DDBJ whole genome shotgun (WGS) entry which is preliminary data.</text>
</comment>
<sequence>MTRHTYATTTTTTVPRRRGLFSRRAAAPRRAPAPRRRGFFSGRRGAVPVTVPHHQKRRTSIGDKISGALLRLKGTLTGRPGQKAAGTRRMHGTDGRGARRRHFI</sequence>
<dbReference type="Proteomes" id="UP001302812">
    <property type="component" value="Unassembled WGS sequence"/>
</dbReference>
<evidence type="ECO:0000313" key="3">
    <source>
        <dbReference type="Proteomes" id="UP001302812"/>
    </source>
</evidence>
<dbReference type="GeneID" id="89939054"/>
<evidence type="ECO:0000313" key="2">
    <source>
        <dbReference type="EMBL" id="KAK4113973.1"/>
    </source>
</evidence>
<name>A0AAN6TGG1_9PEZI</name>
<feature type="compositionally biased region" description="Low complexity" evidence="1">
    <location>
        <begin position="1"/>
        <end position="14"/>
    </location>
</feature>
<reference evidence="2" key="1">
    <citation type="journal article" date="2023" name="Mol. Phylogenet. Evol.">
        <title>Genome-scale phylogeny and comparative genomics of the fungal order Sordariales.</title>
        <authorList>
            <person name="Hensen N."/>
            <person name="Bonometti L."/>
            <person name="Westerberg I."/>
            <person name="Brannstrom I.O."/>
            <person name="Guillou S."/>
            <person name="Cros-Aarteil S."/>
            <person name="Calhoun S."/>
            <person name="Haridas S."/>
            <person name="Kuo A."/>
            <person name="Mondo S."/>
            <person name="Pangilinan J."/>
            <person name="Riley R."/>
            <person name="LaButti K."/>
            <person name="Andreopoulos B."/>
            <person name="Lipzen A."/>
            <person name="Chen C."/>
            <person name="Yan M."/>
            <person name="Daum C."/>
            <person name="Ng V."/>
            <person name="Clum A."/>
            <person name="Steindorff A."/>
            <person name="Ohm R.A."/>
            <person name="Martin F."/>
            <person name="Silar P."/>
            <person name="Natvig D.O."/>
            <person name="Lalanne C."/>
            <person name="Gautier V."/>
            <person name="Ament-Velasquez S.L."/>
            <person name="Kruys A."/>
            <person name="Hutchinson M.I."/>
            <person name="Powell A.J."/>
            <person name="Barry K."/>
            <person name="Miller A.N."/>
            <person name="Grigoriev I.V."/>
            <person name="Debuchy R."/>
            <person name="Gladieux P."/>
            <person name="Hiltunen Thoren M."/>
            <person name="Johannesson H."/>
        </authorList>
    </citation>
    <scope>NUCLEOTIDE SEQUENCE</scope>
    <source>
        <strain evidence="2">CBS 508.74</strain>
    </source>
</reference>
<proteinExistence type="predicted"/>
<reference evidence="2" key="2">
    <citation type="submission" date="2023-05" db="EMBL/GenBank/DDBJ databases">
        <authorList>
            <consortium name="Lawrence Berkeley National Laboratory"/>
            <person name="Steindorff A."/>
            <person name="Hensen N."/>
            <person name="Bonometti L."/>
            <person name="Westerberg I."/>
            <person name="Brannstrom I.O."/>
            <person name="Guillou S."/>
            <person name="Cros-Aarteil S."/>
            <person name="Calhoun S."/>
            <person name="Haridas S."/>
            <person name="Kuo A."/>
            <person name="Mondo S."/>
            <person name="Pangilinan J."/>
            <person name="Riley R."/>
            <person name="Labutti K."/>
            <person name="Andreopoulos B."/>
            <person name="Lipzen A."/>
            <person name="Chen C."/>
            <person name="Yanf M."/>
            <person name="Daum C."/>
            <person name="Ng V."/>
            <person name="Clum A."/>
            <person name="Ohm R."/>
            <person name="Martin F."/>
            <person name="Silar P."/>
            <person name="Natvig D."/>
            <person name="Lalanne C."/>
            <person name="Gautier V."/>
            <person name="Ament-Velasquez S.L."/>
            <person name="Kruys A."/>
            <person name="Hutchinson M.I."/>
            <person name="Powell A.J."/>
            <person name="Barry K."/>
            <person name="Miller A.N."/>
            <person name="Grigoriev I.V."/>
            <person name="Debuchy R."/>
            <person name="Gladieux P."/>
            <person name="Thoren M.H."/>
            <person name="Johannesson H."/>
        </authorList>
    </citation>
    <scope>NUCLEOTIDE SEQUENCE</scope>
    <source>
        <strain evidence="2">CBS 508.74</strain>
    </source>
</reference>
<feature type="region of interest" description="Disordered" evidence="1">
    <location>
        <begin position="1"/>
        <end position="57"/>
    </location>
</feature>
<evidence type="ECO:0000256" key="1">
    <source>
        <dbReference type="SAM" id="MobiDB-lite"/>
    </source>
</evidence>
<protein>
    <submittedName>
        <fullName evidence="2">Uncharacterized protein</fullName>
    </submittedName>
</protein>
<keyword evidence="3" id="KW-1185">Reference proteome</keyword>
<feature type="region of interest" description="Disordered" evidence="1">
    <location>
        <begin position="74"/>
        <end position="104"/>
    </location>
</feature>